<comment type="caution">
    <text evidence="3">The sequence shown here is derived from an EMBL/GenBank/DDBJ whole genome shotgun (WGS) entry which is preliminary data.</text>
</comment>
<dbReference type="PANTHER" id="PTHR46401:SF2">
    <property type="entry name" value="GLYCOSYLTRANSFERASE WBBK-RELATED"/>
    <property type="match status" value="1"/>
</dbReference>
<sequence>MKKILIVSTEIVKDKYSCSLITAKVVEELSRKHHVDVVTEWMAVFNFEHNIQNIWVTQKPFLYDVCRSRGGKRIFATLKFRYDKIIRTLAFRKLIKKINFNSYDYVIAFGGGDFFIAHRVLSEFSMKAKLWGYIHDPYPSQVYPYPYYSEETKKTKAELELYQKVFEQYDTLWFPSTLLAHHMQKFYHYSDAKVFVFPHLLPNIDVKKIPVETEKLNEYGVVCNHFFIHAGTILPPRKIDTLIQAFSKLKEDKKIAQELKLLFVGNINYDYQHLLGIKDVILIDRRVPYNEINMLCKAAKALLIIEHDGNFSPFLPGKFPEYLAFKKPIMHFGPKHSEINFICGEEHNSFSAPLTDFEAISKVLLHGGEPLSENEKIMSHFNIERLIASF</sequence>
<proteinExistence type="predicted"/>
<dbReference type="GO" id="GO:0016757">
    <property type="term" value="F:glycosyltransferase activity"/>
    <property type="evidence" value="ECO:0007669"/>
    <property type="project" value="TreeGrafter"/>
</dbReference>
<protein>
    <submittedName>
        <fullName evidence="3">Glycosyltransferase involved in cell wall biosynthesis</fullName>
    </submittedName>
</protein>
<dbReference type="OrthoDB" id="977218at2"/>
<reference evidence="3 4" key="1">
    <citation type="submission" date="2018-06" db="EMBL/GenBank/DDBJ databases">
        <title>Genomic Encyclopedia of Archaeal and Bacterial Type Strains, Phase II (KMG-II): from individual species to whole genera.</title>
        <authorList>
            <person name="Goeker M."/>
        </authorList>
    </citation>
    <scope>NUCLEOTIDE SEQUENCE [LARGE SCALE GENOMIC DNA]</scope>
    <source>
        <strain evidence="3 4">DSM 25663</strain>
    </source>
</reference>
<dbReference type="Pfam" id="PF13439">
    <property type="entry name" value="Glyco_transf_4"/>
    <property type="match status" value="1"/>
</dbReference>
<dbReference type="InterPro" id="IPR028098">
    <property type="entry name" value="Glyco_trans_4-like_N"/>
</dbReference>
<evidence type="ECO:0000313" key="4">
    <source>
        <dbReference type="Proteomes" id="UP000248840"/>
    </source>
</evidence>
<accession>A0A328Y8U0</accession>
<evidence type="ECO:0000313" key="3">
    <source>
        <dbReference type="EMBL" id="RAR69296.1"/>
    </source>
</evidence>
<keyword evidence="1 3" id="KW-0808">Transferase</keyword>
<dbReference type="RefSeq" id="WP_112114143.1">
    <property type="nucleotide sequence ID" value="NZ_QLSZ01000016.1"/>
</dbReference>
<dbReference type="Gene3D" id="3.40.50.2000">
    <property type="entry name" value="Glycogen Phosphorylase B"/>
    <property type="match status" value="2"/>
</dbReference>
<keyword evidence="4" id="KW-1185">Reference proteome</keyword>
<dbReference type="PANTHER" id="PTHR46401">
    <property type="entry name" value="GLYCOSYLTRANSFERASE WBBK-RELATED"/>
    <property type="match status" value="1"/>
</dbReference>
<dbReference type="Proteomes" id="UP000248840">
    <property type="component" value="Unassembled WGS sequence"/>
</dbReference>
<dbReference type="SUPFAM" id="SSF53756">
    <property type="entry name" value="UDP-Glycosyltransferase/glycogen phosphorylase"/>
    <property type="match status" value="1"/>
</dbReference>
<gene>
    <name evidence="3" type="ORF">CLV55_11617</name>
</gene>
<feature type="domain" description="Glycosyltransferase subfamily 4-like N-terminal" evidence="2">
    <location>
        <begin position="26"/>
        <end position="198"/>
    </location>
</feature>
<name>A0A328Y8U0_9FLAO</name>
<dbReference type="AlphaFoldDB" id="A0A328Y8U0"/>
<dbReference type="GO" id="GO:0009103">
    <property type="term" value="P:lipopolysaccharide biosynthetic process"/>
    <property type="evidence" value="ECO:0007669"/>
    <property type="project" value="TreeGrafter"/>
</dbReference>
<evidence type="ECO:0000256" key="1">
    <source>
        <dbReference type="ARBA" id="ARBA00022679"/>
    </source>
</evidence>
<evidence type="ECO:0000259" key="2">
    <source>
        <dbReference type="Pfam" id="PF13439"/>
    </source>
</evidence>
<organism evidence="3 4">
    <name type="scientific">Flavobacterium aciduliphilum</name>
    <dbReference type="NCBI Taxonomy" id="1101402"/>
    <lineage>
        <taxon>Bacteria</taxon>
        <taxon>Pseudomonadati</taxon>
        <taxon>Bacteroidota</taxon>
        <taxon>Flavobacteriia</taxon>
        <taxon>Flavobacteriales</taxon>
        <taxon>Flavobacteriaceae</taxon>
        <taxon>Flavobacterium</taxon>
    </lineage>
</organism>
<dbReference type="EMBL" id="QLSZ01000016">
    <property type="protein sequence ID" value="RAR69296.1"/>
    <property type="molecule type" value="Genomic_DNA"/>
</dbReference>